<dbReference type="SUPFAM" id="SSF52540">
    <property type="entry name" value="P-loop containing nucleoside triphosphate hydrolases"/>
    <property type="match status" value="1"/>
</dbReference>
<dbReference type="InterPro" id="IPR045086">
    <property type="entry name" value="OBG_GTPase"/>
</dbReference>
<evidence type="ECO:0000313" key="7">
    <source>
        <dbReference type="Proteomes" id="UP000789342"/>
    </source>
</evidence>
<dbReference type="InterPro" id="IPR006073">
    <property type="entry name" value="GTP-bd"/>
</dbReference>
<dbReference type="InterPro" id="IPR014100">
    <property type="entry name" value="GTP-bd_Obg/CgtA"/>
</dbReference>
<dbReference type="GO" id="GO:0000287">
    <property type="term" value="F:magnesium ion binding"/>
    <property type="evidence" value="ECO:0007669"/>
    <property type="project" value="InterPro"/>
</dbReference>
<dbReference type="PROSITE" id="PS51883">
    <property type="entry name" value="OBG"/>
    <property type="match status" value="1"/>
</dbReference>
<comment type="caution">
    <text evidence="6">The sequence shown here is derived from an EMBL/GenBank/DDBJ whole genome shotgun (WGS) entry which is preliminary data.</text>
</comment>
<dbReference type="PANTHER" id="PTHR11702:SF31">
    <property type="entry name" value="MITOCHONDRIAL RIBOSOME-ASSOCIATED GTPASE 2"/>
    <property type="match status" value="1"/>
</dbReference>
<dbReference type="PRINTS" id="PR00326">
    <property type="entry name" value="GTP1OBG"/>
</dbReference>
<dbReference type="GO" id="GO:0003924">
    <property type="term" value="F:GTPase activity"/>
    <property type="evidence" value="ECO:0007669"/>
    <property type="project" value="InterPro"/>
</dbReference>
<evidence type="ECO:0000313" key="6">
    <source>
        <dbReference type="EMBL" id="CAG8765651.1"/>
    </source>
</evidence>
<dbReference type="Proteomes" id="UP000789342">
    <property type="component" value="Unassembled WGS sequence"/>
</dbReference>
<evidence type="ECO:0000259" key="5">
    <source>
        <dbReference type="PROSITE" id="PS51883"/>
    </source>
</evidence>
<feature type="non-terminal residue" evidence="6">
    <location>
        <position position="1"/>
    </location>
</feature>
<dbReference type="InterPro" id="IPR006169">
    <property type="entry name" value="GTP1_OBG_dom"/>
</dbReference>
<evidence type="ECO:0000256" key="3">
    <source>
        <dbReference type="ARBA" id="ARBA00023134"/>
    </source>
</evidence>
<dbReference type="GO" id="GO:0005525">
    <property type="term" value="F:GTP binding"/>
    <property type="evidence" value="ECO:0007669"/>
    <property type="project" value="UniProtKB-KW"/>
</dbReference>
<dbReference type="Gene3D" id="3.40.50.300">
    <property type="entry name" value="P-loop containing nucleotide triphosphate hydrolases"/>
    <property type="match status" value="1"/>
</dbReference>
<dbReference type="PIRSF" id="PIRSF002401">
    <property type="entry name" value="GTP_bd_Obg/CgtA"/>
    <property type="match status" value="1"/>
</dbReference>
<dbReference type="InterPro" id="IPR027417">
    <property type="entry name" value="P-loop_NTPase"/>
</dbReference>
<dbReference type="EMBL" id="CAJVPV010043403">
    <property type="protein sequence ID" value="CAG8765651.1"/>
    <property type="molecule type" value="Genomic_DNA"/>
</dbReference>
<dbReference type="CDD" id="cd01898">
    <property type="entry name" value="Obg"/>
    <property type="match status" value="1"/>
</dbReference>
<organism evidence="6 7">
    <name type="scientific">Acaulospora morrowiae</name>
    <dbReference type="NCBI Taxonomy" id="94023"/>
    <lineage>
        <taxon>Eukaryota</taxon>
        <taxon>Fungi</taxon>
        <taxon>Fungi incertae sedis</taxon>
        <taxon>Mucoromycota</taxon>
        <taxon>Glomeromycotina</taxon>
        <taxon>Glomeromycetes</taxon>
        <taxon>Diversisporales</taxon>
        <taxon>Acaulosporaceae</taxon>
        <taxon>Acaulospora</taxon>
    </lineage>
</organism>
<keyword evidence="3" id="KW-0342">GTP-binding</keyword>
<protein>
    <submittedName>
        <fullName evidence="6">15995_t:CDS:1</fullName>
    </submittedName>
</protein>
<sequence>DKTRLFIDFMRIKVKGGRGGDGCVAFHRERFKSRGPPSGGNGGRGGHIIIVANPNYSSLHSIRKNPVGNRGENGKGGMKHGSSGKDVILTVPLGTIVREVSPPPKKKLLDKEEEYLIEDKNFQVDLWVHYPFHDEKNAQNKHFLEAKKMMEEEERFHQFQKRKESRNKLSLDISVPYTQYIVAHGGVGGKGNPQFITNTNRSPKFATRGREGQEKYLELEVKTIADVGLVGLPNAGKSTFLTAVSNAHPKIAPYPFTTLNPYIGTIDYADRFQLKVADIPGLIQGAHRNIGLGHSFLRHVERSKILVYVIDLSSRAPWEDFEILKNELERYKNGLTSRPSIIVANKADITNIAKKNFSSLEERFKHKNQENEIVPVSSKYRKNIVK</sequence>
<name>A0A9N9J542_9GLOM</name>
<dbReference type="SUPFAM" id="SSF82051">
    <property type="entry name" value="Obg GTP-binding protein N-terminal domain"/>
    <property type="match status" value="1"/>
</dbReference>
<dbReference type="InterPro" id="IPR036726">
    <property type="entry name" value="GTP1_OBG_dom_sf"/>
</dbReference>
<proteinExistence type="inferred from homology"/>
<dbReference type="OrthoDB" id="347018at2759"/>
<comment type="similarity">
    <text evidence="1">Belongs to the TRAFAC class OBG-HflX-like GTPase superfamily. OBG GTPase family.</text>
</comment>
<feature type="domain" description="OBG-type G" evidence="4">
    <location>
        <begin position="225"/>
        <end position="386"/>
    </location>
</feature>
<dbReference type="Pfam" id="PF01018">
    <property type="entry name" value="GTP1_OBG"/>
    <property type="match status" value="2"/>
</dbReference>
<dbReference type="PANTHER" id="PTHR11702">
    <property type="entry name" value="DEVELOPMENTALLY REGULATED GTP-BINDING PROTEIN-RELATED"/>
    <property type="match status" value="1"/>
</dbReference>
<dbReference type="PROSITE" id="PS51710">
    <property type="entry name" value="G_OBG"/>
    <property type="match status" value="1"/>
</dbReference>
<keyword evidence="2" id="KW-0547">Nucleotide-binding</keyword>
<keyword evidence="7" id="KW-1185">Reference proteome</keyword>
<evidence type="ECO:0000256" key="2">
    <source>
        <dbReference type="ARBA" id="ARBA00022741"/>
    </source>
</evidence>
<dbReference type="Gene3D" id="2.70.210.12">
    <property type="entry name" value="GTP1/OBG domain"/>
    <property type="match status" value="1"/>
</dbReference>
<dbReference type="Pfam" id="PF01926">
    <property type="entry name" value="MMR_HSR1"/>
    <property type="match status" value="1"/>
</dbReference>
<feature type="domain" description="Obg" evidence="5">
    <location>
        <begin position="4"/>
        <end position="224"/>
    </location>
</feature>
<gene>
    <name evidence="6" type="ORF">AMORRO_LOCUS16245</name>
</gene>
<dbReference type="InterPro" id="IPR031167">
    <property type="entry name" value="G_OBG"/>
</dbReference>
<dbReference type="AlphaFoldDB" id="A0A9N9J542"/>
<dbReference type="GO" id="GO:0042254">
    <property type="term" value="P:ribosome biogenesis"/>
    <property type="evidence" value="ECO:0007669"/>
    <property type="project" value="UniProtKB-UniRule"/>
</dbReference>
<dbReference type="GO" id="GO:0005739">
    <property type="term" value="C:mitochondrion"/>
    <property type="evidence" value="ECO:0007669"/>
    <property type="project" value="TreeGrafter"/>
</dbReference>
<evidence type="ECO:0000256" key="1">
    <source>
        <dbReference type="ARBA" id="ARBA00007699"/>
    </source>
</evidence>
<evidence type="ECO:0000259" key="4">
    <source>
        <dbReference type="PROSITE" id="PS51710"/>
    </source>
</evidence>
<feature type="non-terminal residue" evidence="6">
    <location>
        <position position="386"/>
    </location>
</feature>
<reference evidence="6" key="1">
    <citation type="submission" date="2021-06" db="EMBL/GenBank/DDBJ databases">
        <authorList>
            <person name="Kallberg Y."/>
            <person name="Tangrot J."/>
            <person name="Rosling A."/>
        </authorList>
    </citation>
    <scope>NUCLEOTIDE SEQUENCE</scope>
    <source>
        <strain evidence="6">CL551</strain>
    </source>
</reference>
<dbReference type="HAMAP" id="MF_01454">
    <property type="entry name" value="GTPase_Obg"/>
    <property type="match status" value="1"/>
</dbReference>
<accession>A0A9N9J542</accession>